<dbReference type="Pfam" id="PF13640">
    <property type="entry name" value="2OG-FeII_Oxy_3"/>
    <property type="match status" value="1"/>
</dbReference>
<organism evidence="2 3">
    <name type="scientific">Flavisolibacter ginsenosidimutans</name>
    <dbReference type="NCBI Taxonomy" id="661481"/>
    <lineage>
        <taxon>Bacteria</taxon>
        <taxon>Pseudomonadati</taxon>
        <taxon>Bacteroidota</taxon>
        <taxon>Chitinophagia</taxon>
        <taxon>Chitinophagales</taxon>
        <taxon>Chitinophagaceae</taxon>
        <taxon>Flavisolibacter</taxon>
    </lineage>
</organism>
<sequence>MNFINQSVEELHALAKAKHKEYAEAEPFPNIYFDNFFNEEMLEKVLAEFPDLKAKPMLEYDEPGQIKKATQGEYRFGEYTKAFAHFLNSQPFLEFLTHLTGIETILPDAYFEGGGFHQILPGGYLKIHSDFNKQRWSKLDRRLNVLVYLNKDWQEEWGGHFELWDKDMQACRKRLLPVFNRMAIFSTTTFSYHGHPDPLKCPADRSRKSFALYYYTNGRPEEEIAHGFEDHSTIFKDRPGAMNEVKARVTAKDLVKGVVKQITPPLIWNVAKKMVK</sequence>
<dbReference type="OrthoDB" id="9783171at2"/>
<proteinExistence type="predicted"/>
<dbReference type="Gene3D" id="2.60.120.620">
    <property type="entry name" value="q2cbj1_9rhob like domain"/>
    <property type="match status" value="1"/>
</dbReference>
<keyword evidence="3" id="KW-1185">Reference proteome</keyword>
<feature type="domain" description="Prolyl 4-hydroxylase alpha subunit Fe(2+) 2OG dioxygenase" evidence="1">
    <location>
        <begin position="116"/>
        <end position="215"/>
    </location>
</feature>
<reference evidence="2 3" key="1">
    <citation type="journal article" date="2015" name="Int. J. Syst. Evol. Microbiol.">
        <title>Flavisolibacter ginsenosidimutans sp. nov., with ginsenoside-converting activity isolated from soil used for cultivating ginseng.</title>
        <authorList>
            <person name="Zhao Y."/>
            <person name="Liu Q."/>
            <person name="Kang M.S."/>
            <person name="Jin F."/>
            <person name="Yu H."/>
            <person name="Im W.T."/>
        </authorList>
    </citation>
    <scope>NUCLEOTIDE SEQUENCE [LARGE SCALE GENOMIC DNA]</scope>
    <source>
        <strain evidence="2 3">Gsoil 636</strain>
    </source>
</reference>
<protein>
    <submittedName>
        <fullName evidence="2">2OG-Fe(II) oxygenase</fullName>
    </submittedName>
</protein>
<dbReference type="RefSeq" id="WP_146783177.1">
    <property type="nucleotide sequence ID" value="NZ_BAABIO010000006.1"/>
</dbReference>
<accession>A0A5B8UF34</accession>
<evidence type="ECO:0000313" key="2">
    <source>
        <dbReference type="EMBL" id="QEC55118.1"/>
    </source>
</evidence>
<dbReference type="PANTHER" id="PTHR12117:SF0">
    <property type="entry name" value="PROLYL 3-HYDROXYLASE OGFOD1"/>
    <property type="match status" value="1"/>
</dbReference>
<dbReference type="KEGG" id="fgg:FSB75_04085"/>
<evidence type="ECO:0000313" key="3">
    <source>
        <dbReference type="Proteomes" id="UP000321204"/>
    </source>
</evidence>
<dbReference type="AlphaFoldDB" id="A0A5B8UF34"/>
<dbReference type="Proteomes" id="UP000321204">
    <property type="component" value="Chromosome"/>
</dbReference>
<dbReference type="InterPro" id="IPR044862">
    <property type="entry name" value="Pro_4_hyd_alph_FE2OG_OXY"/>
</dbReference>
<gene>
    <name evidence="2" type="ORF">FSB75_04085</name>
</gene>
<dbReference type="PANTHER" id="PTHR12117">
    <property type="entry name" value="HISTONE ACETYLTRANSFERASE COMPLEX"/>
    <property type="match status" value="1"/>
</dbReference>
<name>A0A5B8UF34_9BACT</name>
<evidence type="ECO:0000259" key="1">
    <source>
        <dbReference type="Pfam" id="PF13640"/>
    </source>
</evidence>
<dbReference type="EMBL" id="CP042433">
    <property type="protein sequence ID" value="QEC55118.1"/>
    <property type="molecule type" value="Genomic_DNA"/>
</dbReference>
<dbReference type="InterPro" id="IPR051842">
    <property type="entry name" value="uS12_prolyl_hydroxylase"/>
</dbReference>